<keyword evidence="2" id="KW-1133">Transmembrane helix</keyword>
<dbReference type="EMBL" id="BFAV01000045">
    <property type="protein sequence ID" value="GBF32759.1"/>
    <property type="molecule type" value="Genomic_DNA"/>
</dbReference>
<keyword evidence="2" id="KW-0472">Membrane</keyword>
<protein>
    <submittedName>
        <fullName evidence="3">Type IV pilus biogenesis protein PilN</fullName>
    </submittedName>
</protein>
<gene>
    <name evidence="3" type="ORF">DCCM_0955</name>
</gene>
<feature type="region of interest" description="Disordered" evidence="1">
    <location>
        <begin position="149"/>
        <end position="172"/>
    </location>
</feature>
<feature type="compositionally biased region" description="Polar residues" evidence="1">
    <location>
        <begin position="151"/>
        <end position="170"/>
    </location>
</feature>
<dbReference type="Proteomes" id="UP000239549">
    <property type="component" value="Unassembled WGS sequence"/>
</dbReference>
<name>A0A2L2X951_9FIRM</name>
<dbReference type="Pfam" id="PF05137">
    <property type="entry name" value="PilN"/>
    <property type="match status" value="1"/>
</dbReference>
<keyword evidence="2" id="KW-0812">Transmembrane</keyword>
<dbReference type="RefSeq" id="WP_104371233.1">
    <property type="nucleotide sequence ID" value="NZ_BFAV01000045.1"/>
</dbReference>
<dbReference type="InterPro" id="IPR007813">
    <property type="entry name" value="PilN"/>
</dbReference>
<keyword evidence="4" id="KW-1185">Reference proteome</keyword>
<evidence type="ECO:0000313" key="4">
    <source>
        <dbReference type="Proteomes" id="UP000239549"/>
    </source>
</evidence>
<reference evidence="4" key="1">
    <citation type="submission" date="2018-02" db="EMBL/GenBank/DDBJ databases">
        <title>Genome sequence of Desulfocucumis palustris strain NAW-5.</title>
        <authorList>
            <person name="Watanabe M."/>
            <person name="Kojima H."/>
            <person name="Fukui M."/>
        </authorList>
    </citation>
    <scope>NUCLEOTIDE SEQUENCE [LARGE SCALE GENOMIC DNA]</scope>
    <source>
        <strain evidence="4">NAW-5</strain>
    </source>
</reference>
<evidence type="ECO:0000256" key="2">
    <source>
        <dbReference type="SAM" id="Phobius"/>
    </source>
</evidence>
<evidence type="ECO:0000256" key="1">
    <source>
        <dbReference type="SAM" id="MobiDB-lite"/>
    </source>
</evidence>
<proteinExistence type="predicted"/>
<dbReference type="OrthoDB" id="1787433at2"/>
<sequence>MDIRINLLLPELKAAQEQKRHKQRLMLISLAVIGLFIFVYGTLFAFTLYARAGAEKLREERGTLEAGITNLKYFADLQAGAAEAGKLAQKVRGNPVDWSGVLWEMGAYLPADVWIIDFFYSEEPGKNQKQPTPFEAAAQAADKAVGGISQAAGSSQTGAKAPSSSQSKTSAKGAVAGEVTIKGQAYDQPSVSLFIDAMKNIKAFGEVYCKSSTEKAEGEQTFIDFEIKAGLRPEGQGSTASGKAGD</sequence>
<accession>A0A2L2X951</accession>
<comment type="caution">
    <text evidence="3">The sequence shown here is derived from an EMBL/GenBank/DDBJ whole genome shotgun (WGS) entry which is preliminary data.</text>
</comment>
<dbReference type="AlphaFoldDB" id="A0A2L2X951"/>
<feature type="transmembrane region" description="Helical" evidence="2">
    <location>
        <begin position="25"/>
        <end position="49"/>
    </location>
</feature>
<evidence type="ECO:0000313" key="3">
    <source>
        <dbReference type="EMBL" id="GBF32759.1"/>
    </source>
</evidence>
<organism evidence="3 4">
    <name type="scientific">Desulfocucumis palustris</name>
    <dbReference type="NCBI Taxonomy" id="1898651"/>
    <lineage>
        <taxon>Bacteria</taxon>
        <taxon>Bacillati</taxon>
        <taxon>Bacillota</taxon>
        <taxon>Clostridia</taxon>
        <taxon>Eubacteriales</taxon>
        <taxon>Desulfocucumaceae</taxon>
        <taxon>Desulfocucumis</taxon>
    </lineage>
</organism>